<accession>A0AC35FR35</accession>
<protein>
    <submittedName>
        <fullName evidence="2">Uncharacterized protein</fullName>
    </submittedName>
</protein>
<sequence>MVATFNISTFGRPILTFESPDEITFIRLFFIFVTLIIGILTLFLTITIYTNLCNRQKRYFQAASNLPFLVNFVYSIFILNVIIHNLHYADNIYRPVDYFEPKYLYIKYLLSTMELTFYANFPISYIGTRGIQELFDFDKNGLIVKKTAGYKLFGFIAGSLLTVMHYRIEPPTSYSLAVNFTIAGEGIITIILTAAIIYCLKQSNTNNYHVLNQNDDTDELLLMDDIPYSSKNALTRHRSPRRID</sequence>
<evidence type="ECO:0000313" key="1">
    <source>
        <dbReference type="Proteomes" id="UP000887580"/>
    </source>
</evidence>
<proteinExistence type="predicted"/>
<evidence type="ECO:0000313" key="2">
    <source>
        <dbReference type="WBParaSite" id="PS1159_v2.g20053.t1"/>
    </source>
</evidence>
<organism evidence="1 2">
    <name type="scientific">Panagrolaimus sp. PS1159</name>
    <dbReference type="NCBI Taxonomy" id="55785"/>
    <lineage>
        <taxon>Eukaryota</taxon>
        <taxon>Metazoa</taxon>
        <taxon>Ecdysozoa</taxon>
        <taxon>Nematoda</taxon>
        <taxon>Chromadorea</taxon>
        <taxon>Rhabditida</taxon>
        <taxon>Tylenchina</taxon>
        <taxon>Panagrolaimomorpha</taxon>
        <taxon>Panagrolaimoidea</taxon>
        <taxon>Panagrolaimidae</taxon>
        <taxon>Panagrolaimus</taxon>
    </lineage>
</organism>
<reference evidence="2" key="1">
    <citation type="submission" date="2022-11" db="UniProtKB">
        <authorList>
            <consortium name="WormBaseParasite"/>
        </authorList>
    </citation>
    <scope>IDENTIFICATION</scope>
</reference>
<dbReference type="Proteomes" id="UP000887580">
    <property type="component" value="Unplaced"/>
</dbReference>
<dbReference type="WBParaSite" id="PS1159_v2.g20053.t1">
    <property type="protein sequence ID" value="PS1159_v2.g20053.t1"/>
    <property type="gene ID" value="PS1159_v2.g20053"/>
</dbReference>
<name>A0AC35FR35_9BILA</name>